<dbReference type="CDD" id="cd00009">
    <property type="entry name" value="AAA"/>
    <property type="match status" value="1"/>
</dbReference>
<dbReference type="PRINTS" id="PR00051">
    <property type="entry name" value="DNAA"/>
</dbReference>
<reference evidence="15 16" key="1">
    <citation type="submission" date="2019-11" db="EMBL/GenBank/DDBJ databases">
        <title>Agromyces kandeliae sp. nov., isolated from mangrove soil.</title>
        <authorList>
            <person name="Wang R."/>
        </authorList>
    </citation>
    <scope>NUCLEOTIDE SEQUENCE [LARGE SCALE GENOMIC DNA]</scope>
    <source>
        <strain evidence="15 16">JCM 11431</strain>
    </source>
</reference>
<dbReference type="SMART" id="SM00760">
    <property type="entry name" value="Bac_DnaA_C"/>
    <property type="match status" value="1"/>
</dbReference>
<feature type="domain" description="Chromosomal replication initiator DnaA C-terminal" evidence="14">
    <location>
        <begin position="399"/>
        <end position="468"/>
    </location>
</feature>
<feature type="region of interest" description="Domain III, AAA+ region" evidence="8">
    <location>
        <begin position="154"/>
        <end position="370"/>
    </location>
</feature>
<dbReference type="GO" id="GO:0003688">
    <property type="term" value="F:DNA replication origin binding"/>
    <property type="evidence" value="ECO:0007669"/>
    <property type="project" value="UniProtKB-UniRule"/>
</dbReference>
<dbReference type="InterPro" id="IPR003593">
    <property type="entry name" value="AAA+_ATPase"/>
</dbReference>
<dbReference type="GO" id="GO:0008289">
    <property type="term" value="F:lipid binding"/>
    <property type="evidence" value="ECO:0007669"/>
    <property type="project" value="UniProtKB-KW"/>
</dbReference>
<evidence type="ECO:0000313" key="16">
    <source>
        <dbReference type="Proteomes" id="UP000480122"/>
    </source>
</evidence>
<feature type="region of interest" description="Domain I, interacts with DnaA modulators" evidence="8">
    <location>
        <begin position="1"/>
        <end position="96"/>
    </location>
</feature>
<protein>
    <recommendedName>
        <fullName evidence="8 9">Chromosomal replication initiator protein DnaA</fullName>
    </recommendedName>
</protein>
<dbReference type="AlphaFoldDB" id="A0A7C9HPB6"/>
<dbReference type="InterPro" id="IPR013159">
    <property type="entry name" value="DnaA_C"/>
</dbReference>
<dbReference type="FunFam" id="1.10.8.60:FF:000003">
    <property type="entry name" value="Chromosomal replication initiator protein DnaA"/>
    <property type="match status" value="1"/>
</dbReference>
<name>A0A7C9HPB6_9MICO</name>
<comment type="function">
    <text evidence="8 10">Plays an essential role in the initiation and regulation of chromosomal replication. ATP-DnaA binds to the origin of replication (oriC) to initiate formation of the DNA replication initiation complex once per cell cycle. Binds the DnaA box (a 9 base pair repeat at the origin) and separates the double-stranded (ds)DNA. Forms a right-handed helical filament on oriC DNA; dsDNA binds to the exterior of the filament while single-stranded (ss)DNA is stabiized in the filament's interior. The ATP-DnaA-oriC complex binds and stabilizes one strand of the AT-rich DNA unwinding element (DUE), permitting loading of DNA polymerase. After initiation quickly degrades to an ADP-DnaA complex that is not apt for DNA replication. Binds acidic phospholipids.</text>
</comment>
<dbReference type="InterPro" id="IPR020591">
    <property type="entry name" value="Chromosome_initiator_DnaA-like"/>
</dbReference>
<evidence type="ECO:0000256" key="7">
    <source>
        <dbReference type="ARBA" id="ARBA00023125"/>
    </source>
</evidence>
<feature type="binding site" evidence="8">
    <location>
        <position position="198"/>
    </location>
    <ligand>
        <name>ATP</name>
        <dbReference type="ChEBI" id="CHEBI:30616"/>
    </ligand>
</feature>
<feature type="binding site" evidence="8">
    <location>
        <position position="200"/>
    </location>
    <ligand>
        <name>ATP</name>
        <dbReference type="ChEBI" id="CHEBI:30616"/>
    </ligand>
</feature>
<dbReference type="InterPro" id="IPR013317">
    <property type="entry name" value="DnaA_dom"/>
</dbReference>
<dbReference type="HAMAP" id="MF_00377">
    <property type="entry name" value="DnaA_bact"/>
    <property type="match status" value="1"/>
</dbReference>
<comment type="domain">
    <text evidence="8">Domain I is involved in oligomerization and binding regulators, domain II is flexibile and of varying length in different bacteria, domain III forms the AAA+ region, while domain IV binds dsDNA.</text>
</comment>
<evidence type="ECO:0000256" key="3">
    <source>
        <dbReference type="ARBA" id="ARBA00022705"/>
    </source>
</evidence>
<comment type="similarity">
    <text evidence="1 8 11">Belongs to the DnaA family.</text>
</comment>
<dbReference type="GO" id="GO:0005524">
    <property type="term" value="F:ATP binding"/>
    <property type="evidence" value="ECO:0007669"/>
    <property type="project" value="UniProtKB-UniRule"/>
</dbReference>
<accession>A0A7C9HPB6</accession>
<keyword evidence="5 8" id="KW-0067">ATP-binding</keyword>
<dbReference type="PANTHER" id="PTHR30050:SF2">
    <property type="entry name" value="CHROMOSOMAL REPLICATION INITIATOR PROTEIN DNAA"/>
    <property type="match status" value="1"/>
</dbReference>
<dbReference type="Gene3D" id="1.10.8.60">
    <property type="match status" value="1"/>
</dbReference>
<dbReference type="GO" id="GO:0005886">
    <property type="term" value="C:plasma membrane"/>
    <property type="evidence" value="ECO:0007669"/>
    <property type="project" value="TreeGrafter"/>
</dbReference>
<dbReference type="SUPFAM" id="SSF52540">
    <property type="entry name" value="P-loop containing nucleoside triphosphate hydrolases"/>
    <property type="match status" value="1"/>
</dbReference>
<keyword evidence="6 8" id="KW-0446">Lipid-binding</keyword>
<feature type="domain" description="AAA+ ATPase" evidence="13">
    <location>
        <begin position="187"/>
        <end position="315"/>
    </location>
</feature>
<evidence type="ECO:0000256" key="4">
    <source>
        <dbReference type="ARBA" id="ARBA00022741"/>
    </source>
</evidence>
<dbReference type="OrthoDB" id="9807019at2"/>
<sequence length="496" mass="54860">MTEQPISETWATVLERLSDDDAITPMLQGFLSLVEPKGIAAGTFYLEVPNDFTASMLNQRMRVSLLSAMTAIEAPSPVTSFYVVVNPELEDLRPAEPAASGPMGQVPSVGPGGPGMGGVVPPTLGMDGADEVAVGPQPIFDSGSGNIDRPRDARLNPKYSFDSFVIGQSNRFAHAAAVAVAEAPAKAYNPLFIYGDSGLGKTHLLHAIGHYAMSLYPGIRVRYVSSEEFTNDFINSIANNRGSLFQQRYRNIDILLIDDIQFLQGKAETQEAFFHTFNTLHDHNKQVVITSDVPPKHLTGFEDRMRSRFEWGLITDVQAPDLETRIAILRKKAQNEHLQVPDDILEYMASKVSSNIRELEGTLIRVTAFASLNRTPVDMPLVQTVLKDLITDDTDNVVAPVDIITATADYFKLTVDDLYGSSRSQAVATARQIAMYLCRELTSLSLPKIGQLFGNRDHTTVMYANKKISELMKERRSIYNQVTELTARIKQNARYR</sequence>
<dbReference type="GO" id="GO:0006270">
    <property type="term" value="P:DNA replication initiation"/>
    <property type="evidence" value="ECO:0007669"/>
    <property type="project" value="UniProtKB-UniRule"/>
</dbReference>
<dbReference type="FunFam" id="1.10.1750.10:FF:000002">
    <property type="entry name" value="Chromosomal replication initiator protein DnaA"/>
    <property type="match status" value="1"/>
</dbReference>
<keyword evidence="4 8" id="KW-0547">Nucleotide-binding</keyword>
<evidence type="ECO:0000259" key="14">
    <source>
        <dbReference type="SMART" id="SM00760"/>
    </source>
</evidence>
<feature type="region of interest" description="Disordered" evidence="12">
    <location>
        <begin position="94"/>
        <end position="122"/>
    </location>
</feature>
<dbReference type="EMBL" id="WODA01000002">
    <property type="protein sequence ID" value="MUN05889.1"/>
    <property type="molecule type" value="Genomic_DNA"/>
</dbReference>
<dbReference type="CDD" id="cd06571">
    <property type="entry name" value="Bac_DnaA_C"/>
    <property type="match status" value="1"/>
</dbReference>
<keyword evidence="2 8" id="KW-0963">Cytoplasm</keyword>
<comment type="subcellular location">
    <subcellularLocation>
        <location evidence="8">Cytoplasm</location>
    </subcellularLocation>
</comment>
<dbReference type="GO" id="GO:0006275">
    <property type="term" value="P:regulation of DNA replication"/>
    <property type="evidence" value="ECO:0007669"/>
    <property type="project" value="UniProtKB-UniRule"/>
</dbReference>
<organism evidence="15 16">
    <name type="scientific">Agromyces luteolus</name>
    <dbReference type="NCBI Taxonomy" id="88373"/>
    <lineage>
        <taxon>Bacteria</taxon>
        <taxon>Bacillati</taxon>
        <taxon>Actinomycetota</taxon>
        <taxon>Actinomycetes</taxon>
        <taxon>Micrococcales</taxon>
        <taxon>Microbacteriaceae</taxon>
        <taxon>Agromyces</taxon>
    </lineage>
</organism>
<dbReference type="InterPro" id="IPR001957">
    <property type="entry name" value="Chromosome_initiator_DnaA"/>
</dbReference>
<feature type="compositionally biased region" description="Low complexity" evidence="12">
    <location>
        <begin position="100"/>
        <end position="109"/>
    </location>
</feature>
<comment type="caution">
    <text evidence="8">Lacks conserved residue(s) required for the propagation of feature annotation.</text>
</comment>
<dbReference type="InterPro" id="IPR010921">
    <property type="entry name" value="Trp_repressor/repl_initiator"/>
</dbReference>
<comment type="subunit">
    <text evidence="8">Oligomerizes as a right-handed, spiral filament on DNA at oriC.</text>
</comment>
<evidence type="ECO:0000256" key="10">
    <source>
        <dbReference type="RuleBase" id="RU000577"/>
    </source>
</evidence>
<feature type="binding site" evidence="8">
    <location>
        <position position="201"/>
    </location>
    <ligand>
        <name>ATP</name>
        <dbReference type="ChEBI" id="CHEBI:30616"/>
    </ligand>
</feature>
<evidence type="ECO:0000313" key="15">
    <source>
        <dbReference type="EMBL" id="MUN05889.1"/>
    </source>
</evidence>
<proteinExistence type="inferred from homology"/>
<evidence type="ECO:0000256" key="9">
    <source>
        <dbReference type="NCBIfam" id="TIGR00362"/>
    </source>
</evidence>
<dbReference type="NCBIfam" id="TIGR00362">
    <property type="entry name" value="DnaA"/>
    <property type="match status" value="1"/>
</dbReference>
<evidence type="ECO:0000256" key="5">
    <source>
        <dbReference type="ARBA" id="ARBA00022840"/>
    </source>
</evidence>
<evidence type="ECO:0000256" key="1">
    <source>
        <dbReference type="ARBA" id="ARBA00006583"/>
    </source>
</evidence>
<dbReference type="FunFam" id="3.40.50.300:FF:000150">
    <property type="entry name" value="Chromosomal replication initiator protein DnaA"/>
    <property type="match status" value="1"/>
</dbReference>
<dbReference type="PANTHER" id="PTHR30050">
    <property type="entry name" value="CHROMOSOMAL REPLICATION INITIATOR PROTEIN DNAA"/>
    <property type="match status" value="1"/>
</dbReference>
<keyword evidence="16" id="KW-1185">Reference proteome</keyword>
<dbReference type="GO" id="GO:0005737">
    <property type="term" value="C:cytoplasm"/>
    <property type="evidence" value="ECO:0007669"/>
    <property type="project" value="UniProtKB-SubCell"/>
</dbReference>
<dbReference type="Pfam" id="PF00308">
    <property type="entry name" value="Bac_DnaA"/>
    <property type="match status" value="1"/>
</dbReference>
<evidence type="ECO:0000259" key="13">
    <source>
        <dbReference type="SMART" id="SM00382"/>
    </source>
</evidence>
<dbReference type="PROSITE" id="PS01008">
    <property type="entry name" value="DNAA"/>
    <property type="match status" value="1"/>
</dbReference>
<feature type="region of interest" description="Domain IV, binds dsDNA" evidence="8">
    <location>
        <begin position="371"/>
        <end position="496"/>
    </location>
</feature>
<feature type="binding site" evidence="8">
    <location>
        <position position="202"/>
    </location>
    <ligand>
        <name>ATP</name>
        <dbReference type="ChEBI" id="CHEBI:30616"/>
    </ligand>
</feature>
<evidence type="ECO:0000256" key="12">
    <source>
        <dbReference type="SAM" id="MobiDB-lite"/>
    </source>
</evidence>
<comment type="caution">
    <text evidence="15">The sequence shown here is derived from an EMBL/GenBank/DDBJ whole genome shotgun (WGS) entry which is preliminary data.</text>
</comment>
<evidence type="ECO:0000256" key="2">
    <source>
        <dbReference type="ARBA" id="ARBA00022490"/>
    </source>
</evidence>
<dbReference type="SUPFAM" id="SSF48295">
    <property type="entry name" value="TrpR-like"/>
    <property type="match status" value="1"/>
</dbReference>
<dbReference type="Pfam" id="PF08299">
    <property type="entry name" value="Bac_DnaA_C"/>
    <property type="match status" value="1"/>
</dbReference>
<evidence type="ECO:0000256" key="6">
    <source>
        <dbReference type="ARBA" id="ARBA00023121"/>
    </source>
</evidence>
<dbReference type="SMART" id="SM00382">
    <property type="entry name" value="AAA"/>
    <property type="match status" value="1"/>
</dbReference>
<keyword evidence="3 8" id="KW-0235">DNA replication</keyword>
<evidence type="ECO:0000256" key="11">
    <source>
        <dbReference type="RuleBase" id="RU004227"/>
    </source>
</evidence>
<gene>
    <name evidence="8 15" type="primary">dnaA</name>
    <name evidence="15" type="ORF">GLX25_02000</name>
</gene>
<keyword evidence="7 8" id="KW-0238">DNA-binding</keyword>
<dbReference type="Proteomes" id="UP000480122">
    <property type="component" value="Unassembled WGS sequence"/>
</dbReference>
<dbReference type="InterPro" id="IPR018312">
    <property type="entry name" value="Chromosome_initiator_DnaA_CS"/>
</dbReference>
<dbReference type="NCBIfam" id="NF010686">
    <property type="entry name" value="PRK14086.1"/>
    <property type="match status" value="1"/>
</dbReference>
<dbReference type="Gene3D" id="3.40.50.300">
    <property type="entry name" value="P-loop containing nucleotide triphosphate hydrolases"/>
    <property type="match status" value="1"/>
</dbReference>
<dbReference type="Gene3D" id="1.10.1750.10">
    <property type="match status" value="1"/>
</dbReference>
<evidence type="ECO:0000256" key="8">
    <source>
        <dbReference type="HAMAP-Rule" id="MF_00377"/>
    </source>
</evidence>
<dbReference type="InterPro" id="IPR027417">
    <property type="entry name" value="P-loop_NTPase"/>
</dbReference>
<dbReference type="RefSeq" id="WP_155840488.1">
    <property type="nucleotide sequence ID" value="NZ_BAAAIA010000009.1"/>
</dbReference>